<comment type="caution">
    <text evidence="3">The sequence shown here is derived from an EMBL/GenBank/DDBJ whole genome shotgun (WGS) entry which is preliminary data.</text>
</comment>
<organism evidence="3 4">
    <name type="scientific">Potamilus streckersoni</name>
    <dbReference type="NCBI Taxonomy" id="2493646"/>
    <lineage>
        <taxon>Eukaryota</taxon>
        <taxon>Metazoa</taxon>
        <taxon>Spiralia</taxon>
        <taxon>Lophotrochozoa</taxon>
        <taxon>Mollusca</taxon>
        <taxon>Bivalvia</taxon>
        <taxon>Autobranchia</taxon>
        <taxon>Heteroconchia</taxon>
        <taxon>Palaeoheterodonta</taxon>
        <taxon>Unionida</taxon>
        <taxon>Unionoidea</taxon>
        <taxon>Unionidae</taxon>
        <taxon>Ambleminae</taxon>
        <taxon>Lampsilini</taxon>
        <taxon>Potamilus</taxon>
    </lineage>
</organism>
<dbReference type="Pfam" id="PF03137">
    <property type="entry name" value="OATP"/>
    <property type="match status" value="1"/>
</dbReference>
<keyword evidence="2" id="KW-0812">Transmembrane</keyword>
<sequence>MSSPTVSTGYLPPNGSKEKNFSTISSIRLDNDAMAESLKHKQKEDNEVELNTRNCFTSLLSFSIVFGTGSLLSHTVSTYLSSQITTIEKVFGLSSSKSGMLLSANDVGFLTTVLFASHFLHRYHIPRILAASILVVGIFAIVVALPKLFLADAPAEDQPETLNSTHNSTANLCVLYNISEYSTRSGSTCTPEAKKDADAPGSSGSNIWFLVLMGFALIIVGAAKAPRQALQTIYVDNNTERSKAGFYIAYYVRDSYNNSESGKYKMRWNKAFTVCYNGK</sequence>
<reference evidence="3" key="2">
    <citation type="journal article" date="2021" name="Genome Biol. Evol.">
        <title>Developing a high-quality reference genome for a parasitic bivalve with doubly uniparental inheritance (Bivalvia: Unionida).</title>
        <authorList>
            <person name="Smith C.H."/>
        </authorList>
    </citation>
    <scope>NUCLEOTIDE SEQUENCE</scope>
    <source>
        <strain evidence="3">CHS0354</strain>
        <tissue evidence="3">Mantle</tissue>
    </source>
</reference>
<accession>A0AAE0W6U9</accession>
<dbReference type="PANTHER" id="PTHR11388:SF142">
    <property type="entry name" value="SOLUTE CARRIER ORGANIC ANION TRANSPORTER FAMILY MEMBER 5A1"/>
    <property type="match status" value="1"/>
</dbReference>
<keyword evidence="1" id="KW-1015">Disulfide bond</keyword>
<keyword evidence="2" id="KW-1133">Transmembrane helix</keyword>
<dbReference type="InterPro" id="IPR036259">
    <property type="entry name" value="MFS_trans_sf"/>
</dbReference>
<protein>
    <submittedName>
        <fullName evidence="3">Uncharacterized protein</fullName>
    </submittedName>
</protein>
<feature type="transmembrane region" description="Helical" evidence="2">
    <location>
        <begin position="207"/>
        <end position="223"/>
    </location>
</feature>
<dbReference type="Proteomes" id="UP001195483">
    <property type="component" value="Unassembled WGS sequence"/>
</dbReference>
<dbReference type="Gene3D" id="1.20.1250.20">
    <property type="entry name" value="MFS general substrate transporter like domains"/>
    <property type="match status" value="1"/>
</dbReference>
<feature type="transmembrane region" description="Helical" evidence="2">
    <location>
        <begin position="128"/>
        <end position="149"/>
    </location>
</feature>
<evidence type="ECO:0000256" key="2">
    <source>
        <dbReference type="SAM" id="Phobius"/>
    </source>
</evidence>
<reference evidence="3" key="3">
    <citation type="submission" date="2023-05" db="EMBL/GenBank/DDBJ databases">
        <authorList>
            <person name="Smith C.H."/>
        </authorList>
    </citation>
    <scope>NUCLEOTIDE SEQUENCE</scope>
    <source>
        <strain evidence="3">CHS0354</strain>
        <tissue evidence="3">Mantle</tissue>
    </source>
</reference>
<dbReference type="EMBL" id="JAEAOA010001322">
    <property type="protein sequence ID" value="KAK3604303.1"/>
    <property type="molecule type" value="Genomic_DNA"/>
</dbReference>
<feature type="transmembrane region" description="Helical" evidence="2">
    <location>
        <begin position="100"/>
        <end position="121"/>
    </location>
</feature>
<dbReference type="SUPFAM" id="SSF103473">
    <property type="entry name" value="MFS general substrate transporter"/>
    <property type="match status" value="1"/>
</dbReference>
<evidence type="ECO:0000313" key="4">
    <source>
        <dbReference type="Proteomes" id="UP001195483"/>
    </source>
</evidence>
<dbReference type="PANTHER" id="PTHR11388">
    <property type="entry name" value="ORGANIC ANION TRANSPORTER"/>
    <property type="match status" value="1"/>
</dbReference>
<dbReference type="GO" id="GO:0043252">
    <property type="term" value="P:sodium-independent organic anion transport"/>
    <property type="evidence" value="ECO:0007669"/>
    <property type="project" value="TreeGrafter"/>
</dbReference>
<reference evidence="3" key="1">
    <citation type="journal article" date="2021" name="Genome Biol. Evol.">
        <title>A High-Quality Reference Genome for a Parasitic Bivalve with Doubly Uniparental Inheritance (Bivalvia: Unionida).</title>
        <authorList>
            <person name="Smith C.H."/>
        </authorList>
    </citation>
    <scope>NUCLEOTIDE SEQUENCE</scope>
    <source>
        <strain evidence="3">CHS0354</strain>
    </source>
</reference>
<feature type="transmembrane region" description="Helical" evidence="2">
    <location>
        <begin position="59"/>
        <end position="80"/>
    </location>
</feature>
<evidence type="ECO:0000256" key="1">
    <source>
        <dbReference type="ARBA" id="ARBA00023157"/>
    </source>
</evidence>
<gene>
    <name evidence="3" type="ORF">CHS0354_021566</name>
</gene>
<name>A0AAE0W6U9_9BIVA</name>
<dbReference type="GO" id="GO:0015347">
    <property type="term" value="F:sodium-independent organic anion transmembrane transporter activity"/>
    <property type="evidence" value="ECO:0007669"/>
    <property type="project" value="TreeGrafter"/>
</dbReference>
<dbReference type="GO" id="GO:0016323">
    <property type="term" value="C:basolateral plasma membrane"/>
    <property type="evidence" value="ECO:0007669"/>
    <property type="project" value="TreeGrafter"/>
</dbReference>
<keyword evidence="2" id="KW-0472">Membrane</keyword>
<keyword evidence="4" id="KW-1185">Reference proteome</keyword>
<dbReference type="InterPro" id="IPR004156">
    <property type="entry name" value="OATP"/>
</dbReference>
<evidence type="ECO:0000313" key="3">
    <source>
        <dbReference type="EMBL" id="KAK3604303.1"/>
    </source>
</evidence>
<dbReference type="AlphaFoldDB" id="A0AAE0W6U9"/>
<proteinExistence type="predicted"/>